<keyword evidence="5 7" id="KW-0472">Membrane</keyword>
<keyword evidence="4 7" id="KW-1133">Transmembrane helix</keyword>
<feature type="compositionally biased region" description="Basic and acidic residues" evidence="6">
    <location>
        <begin position="58"/>
        <end position="70"/>
    </location>
</feature>
<dbReference type="AlphaFoldDB" id="A0A0Q0YHQ4"/>
<evidence type="ECO:0000256" key="5">
    <source>
        <dbReference type="ARBA" id="ARBA00023136"/>
    </source>
</evidence>
<name>A0A0Q0YHQ4_9CORY</name>
<keyword evidence="3 7" id="KW-0812">Transmembrane</keyword>
<dbReference type="InterPro" id="IPR007182">
    <property type="entry name" value="MnhB"/>
</dbReference>
<dbReference type="PATRIC" id="fig|1544413.3.peg.1525"/>
<reference evidence="9 10" key="1">
    <citation type="submission" date="2015-10" db="EMBL/GenBank/DDBJ databases">
        <title>Corynebacteirum lowii and Corynebacterium oculi species nova, derived from human clinical disease and and emended description of Corynebacterium mastiditis.</title>
        <authorList>
            <person name="Bernard K."/>
            <person name="Pacheco A.L."/>
            <person name="Mcdougall C."/>
            <person name="Burtx T."/>
            <person name="Weibe D."/>
            <person name="Tyler S."/>
            <person name="Olson A.B."/>
            <person name="Cnockaert M."/>
            <person name="Eguchi H."/>
            <person name="Kuwahara T."/>
            <person name="Nakayama-Imaohji H."/>
            <person name="Boudewijins M."/>
            <person name="Van Hoecke F."/>
            <person name="Bernier A.-M."/>
            <person name="Vandamme P."/>
        </authorList>
    </citation>
    <scope>NUCLEOTIDE SEQUENCE [LARGE SCALE GENOMIC DNA]</scope>
    <source>
        <strain evidence="9 10">NML 130206</strain>
    </source>
</reference>
<gene>
    <name evidence="9" type="primary">mrpB</name>
    <name evidence="9" type="ORF">Clow_01523</name>
</gene>
<dbReference type="EMBL" id="LKEV01000004">
    <property type="protein sequence ID" value="KQB86169.1"/>
    <property type="molecule type" value="Genomic_DNA"/>
</dbReference>
<dbReference type="GO" id="GO:0005886">
    <property type="term" value="C:plasma membrane"/>
    <property type="evidence" value="ECO:0007669"/>
    <property type="project" value="UniProtKB-SubCell"/>
</dbReference>
<feature type="region of interest" description="Disordered" evidence="6">
    <location>
        <begin position="57"/>
        <end position="89"/>
    </location>
</feature>
<proteinExistence type="predicted"/>
<dbReference type="Pfam" id="PF04039">
    <property type="entry name" value="MnhB"/>
    <property type="match status" value="1"/>
</dbReference>
<comment type="caution">
    <text evidence="9">The sequence shown here is derived from an EMBL/GenBank/DDBJ whole genome shotgun (WGS) entry which is preliminary data.</text>
</comment>
<evidence type="ECO:0000256" key="1">
    <source>
        <dbReference type="ARBA" id="ARBA00004651"/>
    </source>
</evidence>
<accession>A0A0Q0YHQ4</accession>
<evidence type="ECO:0000256" key="6">
    <source>
        <dbReference type="SAM" id="MobiDB-lite"/>
    </source>
</evidence>
<feature type="transmembrane region" description="Helical" evidence="7">
    <location>
        <begin position="33"/>
        <end position="54"/>
    </location>
</feature>
<keyword evidence="2" id="KW-1003">Cell membrane</keyword>
<comment type="subcellular location">
    <subcellularLocation>
        <location evidence="1">Cell membrane</location>
        <topology evidence="1">Multi-pass membrane protein</topology>
    </subcellularLocation>
</comment>
<sequence length="89" mass="9803">MFLGRPPLTTEVWDLHVPLVGEMHLPSALLFDAGVYLIVIGLIMHILTSLGGQIDQDEAARRQRARDRARSMARRKPAAAASATGKENR</sequence>
<feature type="domain" description="Na+/H+ antiporter MnhB subunit-related protein" evidence="8">
    <location>
        <begin position="1"/>
        <end position="44"/>
    </location>
</feature>
<organism evidence="9 10">
    <name type="scientific">Corynebacterium lowii</name>
    <dbReference type="NCBI Taxonomy" id="1544413"/>
    <lineage>
        <taxon>Bacteria</taxon>
        <taxon>Bacillati</taxon>
        <taxon>Actinomycetota</taxon>
        <taxon>Actinomycetes</taxon>
        <taxon>Mycobacteriales</taxon>
        <taxon>Corynebacteriaceae</taxon>
        <taxon>Corynebacterium</taxon>
    </lineage>
</organism>
<evidence type="ECO:0000256" key="3">
    <source>
        <dbReference type="ARBA" id="ARBA00022692"/>
    </source>
</evidence>
<evidence type="ECO:0000256" key="2">
    <source>
        <dbReference type="ARBA" id="ARBA00022475"/>
    </source>
</evidence>
<keyword evidence="10" id="KW-1185">Reference proteome</keyword>
<evidence type="ECO:0000259" key="8">
    <source>
        <dbReference type="Pfam" id="PF04039"/>
    </source>
</evidence>
<evidence type="ECO:0000313" key="9">
    <source>
        <dbReference type="EMBL" id="KQB86169.1"/>
    </source>
</evidence>
<evidence type="ECO:0000256" key="7">
    <source>
        <dbReference type="SAM" id="Phobius"/>
    </source>
</evidence>
<evidence type="ECO:0000256" key="4">
    <source>
        <dbReference type="ARBA" id="ARBA00022989"/>
    </source>
</evidence>
<dbReference type="STRING" id="1544413.Clow_01523"/>
<protein>
    <submittedName>
        <fullName evidence="9">Na(+)/H(+) antiporter subunit B</fullName>
    </submittedName>
</protein>
<evidence type="ECO:0000313" key="10">
    <source>
        <dbReference type="Proteomes" id="UP000050488"/>
    </source>
</evidence>
<dbReference type="Proteomes" id="UP000050488">
    <property type="component" value="Unassembled WGS sequence"/>
</dbReference>